<accession>A0AAN9SNV4</accession>
<protein>
    <submittedName>
        <fullName evidence="1">Uncharacterized protein</fullName>
    </submittedName>
</protein>
<dbReference type="AlphaFoldDB" id="A0AAN9SNV4"/>
<name>A0AAN9SNV4_PSOTE</name>
<organism evidence="1 2">
    <name type="scientific">Psophocarpus tetragonolobus</name>
    <name type="common">Winged bean</name>
    <name type="synonym">Dolichos tetragonolobus</name>
    <dbReference type="NCBI Taxonomy" id="3891"/>
    <lineage>
        <taxon>Eukaryota</taxon>
        <taxon>Viridiplantae</taxon>
        <taxon>Streptophyta</taxon>
        <taxon>Embryophyta</taxon>
        <taxon>Tracheophyta</taxon>
        <taxon>Spermatophyta</taxon>
        <taxon>Magnoliopsida</taxon>
        <taxon>eudicotyledons</taxon>
        <taxon>Gunneridae</taxon>
        <taxon>Pentapetalae</taxon>
        <taxon>rosids</taxon>
        <taxon>fabids</taxon>
        <taxon>Fabales</taxon>
        <taxon>Fabaceae</taxon>
        <taxon>Papilionoideae</taxon>
        <taxon>50 kb inversion clade</taxon>
        <taxon>NPAAA clade</taxon>
        <taxon>indigoferoid/millettioid clade</taxon>
        <taxon>Phaseoleae</taxon>
        <taxon>Psophocarpus</taxon>
    </lineage>
</organism>
<gene>
    <name evidence="1" type="ORF">VNO78_12383</name>
</gene>
<reference evidence="1 2" key="1">
    <citation type="submission" date="2024-01" db="EMBL/GenBank/DDBJ databases">
        <title>The genomes of 5 underutilized Papilionoideae crops provide insights into root nodulation and disease resistanc.</title>
        <authorList>
            <person name="Jiang F."/>
        </authorList>
    </citation>
    <scope>NUCLEOTIDE SEQUENCE [LARGE SCALE GENOMIC DNA]</scope>
    <source>
        <strain evidence="1">DUOXIRENSHENG_FW03</strain>
        <tissue evidence="1">Leaves</tissue>
    </source>
</reference>
<dbReference type="EMBL" id="JAYMYS010000003">
    <property type="protein sequence ID" value="KAK7401071.1"/>
    <property type="molecule type" value="Genomic_DNA"/>
</dbReference>
<sequence>MSVSITVTALVTSKTELRTLCLNHNFVATIFLAVMASKYQAVDNPALANYVLISSDQDFSNALHLAASKHDDYHVEEELPW</sequence>
<evidence type="ECO:0000313" key="2">
    <source>
        <dbReference type="Proteomes" id="UP001386955"/>
    </source>
</evidence>
<keyword evidence="2" id="KW-1185">Reference proteome</keyword>
<dbReference type="Proteomes" id="UP001386955">
    <property type="component" value="Unassembled WGS sequence"/>
</dbReference>
<evidence type="ECO:0000313" key="1">
    <source>
        <dbReference type="EMBL" id="KAK7401071.1"/>
    </source>
</evidence>
<comment type="caution">
    <text evidence="1">The sequence shown here is derived from an EMBL/GenBank/DDBJ whole genome shotgun (WGS) entry which is preliminary data.</text>
</comment>
<proteinExistence type="predicted"/>